<dbReference type="SUPFAM" id="SSF56281">
    <property type="entry name" value="Metallo-hydrolase/oxidoreductase"/>
    <property type="match status" value="1"/>
</dbReference>
<comment type="similarity">
    <text evidence="1">Belongs to the metallo-beta-lactamase superfamily. Class-B beta-lactamase family.</text>
</comment>
<dbReference type="SMART" id="SM00849">
    <property type="entry name" value="Lactamase_B"/>
    <property type="match status" value="1"/>
</dbReference>
<keyword evidence="2" id="KW-0732">Signal</keyword>
<feature type="domain" description="Metallo-beta-lactamase" evidence="3">
    <location>
        <begin position="50"/>
        <end position="236"/>
    </location>
</feature>
<reference evidence="4 5" key="1">
    <citation type="submission" date="2023-06" db="EMBL/GenBank/DDBJ databases">
        <title>Pelomonas sp. PFR6 16S ribosomal RNA gene Genome sequencing and assembly.</title>
        <authorList>
            <person name="Woo H."/>
        </authorList>
    </citation>
    <scope>NUCLEOTIDE SEQUENCE [LARGE SCALE GENOMIC DNA]</scope>
    <source>
        <strain evidence="4 5">PFR6</strain>
    </source>
</reference>
<keyword evidence="5" id="KW-1185">Reference proteome</keyword>
<dbReference type="RefSeq" id="WP_290360705.1">
    <property type="nucleotide sequence ID" value="NZ_JAUHHC010000005.1"/>
</dbReference>
<dbReference type="EMBL" id="JAUHHC010000005">
    <property type="protein sequence ID" value="MDN3922402.1"/>
    <property type="molecule type" value="Genomic_DNA"/>
</dbReference>
<dbReference type="Pfam" id="PF00753">
    <property type="entry name" value="Lactamase_B"/>
    <property type="match status" value="1"/>
</dbReference>
<dbReference type="Proteomes" id="UP001228044">
    <property type="component" value="Unassembled WGS sequence"/>
</dbReference>
<proteinExistence type="inferred from homology"/>
<dbReference type="InterPro" id="IPR001279">
    <property type="entry name" value="Metallo-B-lactamas"/>
</dbReference>
<evidence type="ECO:0000256" key="1">
    <source>
        <dbReference type="ARBA" id="ARBA00005250"/>
    </source>
</evidence>
<protein>
    <submittedName>
        <fullName evidence="4">MBL fold metallo-hydrolase</fullName>
    </submittedName>
</protein>
<dbReference type="InterPro" id="IPR050855">
    <property type="entry name" value="NDM-1-like"/>
</dbReference>
<dbReference type="InterPro" id="IPR036866">
    <property type="entry name" value="RibonucZ/Hydroxyglut_hydro"/>
</dbReference>
<evidence type="ECO:0000256" key="2">
    <source>
        <dbReference type="SAM" id="SignalP"/>
    </source>
</evidence>
<evidence type="ECO:0000313" key="4">
    <source>
        <dbReference type="EMBL" id="MDN3922402.1"/>
    </source>
</evidence>
<accession>A0ABT8DW04</accession>
<dbReference type="PANTHER" id="PTHR42951">
    <property type="entry name" value="METALLO-BETA-LACTAMASE DOMAIN-CONTAINING"/>
    <property type="match status" value="1"/>
</dbReference>
<sequence length="321" mass="33974">MRTLARRLLLALCLAVVSAAVGAQETSEPFKLQQLAPGVYAVIDQGGRAGANAGIVIGSEAVALVDSLYRPEASVALLAAVRRLTPLPLRYVLNTHHHIDHVGGNALLAEAGAVIVAQRRVAGWIHAENLRLLGGDKATPAQRERVAALRAPQQLFDERLELDLGGGRRLLLRHWPGHTGGDTVVTVSDAGVVFMGDLFWRRAVPNLIDARVADWIASLGAIAAQPGAVRRFVPGHGEVGGAAELLEFQAYLQALSRQAGAVLAQGLAADAAQAALLQRMSASHGDWAYFKGLGAANARDMLAERRGEKRVPPVQSSQQAP</sequence>
<evidence type="ECO:0000313" key="5">
    <source>
        <dbReference type="Proteomes" id="UP001228044"/>
    </source>
</evidence>
<dbReference type="CDD" id="cd16282">
    <property type="entry name" value="metallo-hydrolase-like_MBL-fold"/>
    <property type="match status" value="1"/>
</dbReference>
<comment type="caution">
    <text evidence="4">The sequence shown here is derived from an EMBL/GenBank/DDBJ whole genome shotgun (WGS) entry which is preliminary data.</text>
</comment>
<dbReference type="Gene3D" id="3.60.15.10">
    <property type="entry name" value="Ribonuclease Z/Hydroxyacylglutathione hydrolase-like"/>
    <property type="match status" value="1"/>
</dbReference>
<feature type="chain" id="PRO_5045801905" evidence="2">
    <location>
        <begin position="24"/>
        <end position="321"/>
    </location>
</feature>
<evidence type="ECO:0000259" key="3">
    <source>
        <dbReference type="SMART" id="SM00849"/>
    </source>
</evidence>
<gene>
    <name evidence="4" type="ORF">QWJ38_19095</name>
</gene>
<dbReference type="PANTHER" id="PTHR42951:SF4">
    <property type="entry name" value="ACYL-COENZYME A THIOESTERASE MBLAC2"/>
    <property type="match status" value="1"/>
</dbReference>
<organism evidence="4 5">
    <name type="scientific">Roseateles violae</name>
    <dbReference type="NCBI Taxonomy" id="3058042"/>
    <lineage>
        <taxon>Bacteria</taxon>
        <taxon>Pseudomonadati</taxon>
        <taxon>Pseudomonadota</taxon>
        <taxon>Betaproteobacteria</taxon>
        <taxon>Burkholderiales</taxon>
        <taxon>Sphaerotilaceae</taxon>
        <taxon>Roseateles</taxon>
    </lineage>
</organism>
<name>A0ABT8DW04_9BURK</name>
<feature type="signal peptide" evidence="2">
    <location>
        <begin position="1"/>
        <end position="23"/>
    </location>
</feature>